<feature type="domain" description="IMS import disulfide relay-system CHCH-CHCH-like Cx9C" evidence="1">
    <location>
        <begin position="81"/>
        <end position="123"/>
    </location>
</feature>
<dbReference type="Pfam" id="PF16860">
    <property type="entry name" value="CX9C"/>
    <property type="match status" value="1"/>
</dbReference>
<dbReference type="InterPro" id="IPR052848">
    <property type="entry name" value="CHCH_domain-containing_protein"/>
</dbReference>
<dbReference type="GO" id="GO:0045333">
    <property type="term" value="P:cellular respiration"/>
    <property type="evidence" value="ECO:0007669"/>
    <property type="project" value="TreeGrafter"/>
</dbReference>
<name>A0A9N8YYF5_9GLOM</name>
<dbReference type="EMBL" id="CAJVPV010000515">
    <property type="protein sequence ID" value="CAG8460761.1"/>
    <property type="molecule type" value="Genomic_DNA"/>
</dbReference>
<dbReference type="PROSITE" id="PS51808">
    <property type="entry name" value="CHCH"/>
    <property type="match status" value="1"/>
</dbReference>
<dbReference type="AlphaFoldDB" id="A0A9N8YYF5"/>
<organism evidence="2 3">
    <name type="scientific">Acaulospora morrowiae</name>
    <dbReference type="NCBI Taxonomy" id="94023"/>
    <lineage>
        <taxon>Eukaryota</taxon>
        <taxon>Fungi</taxon>
        <taxon>Fungi incertae sedis</taxon>
        <taxon>Mucoromycota</taxon>
        <taxon>Glomeromycotina</taxon>
        <taxon>Glomeromycetes</taxon>
        <taxon>Diversisporales</taxon>
        <taxon>Acaulosporaceae</taxon>
        <taxon>Acaulospora</taxon>
    </lineage>
</organism>
<dbReference type="PANTHER" id="PTHR47106:SF1">
    <property type="entry name" value="COILED-COIL-HELIX-COILED-COIL-HELIX DOMAIN-CONTAINING PROTEIN 5"/>
    <property type="match status" value="1"/>
</dbReference>
<evidence type="ECO:0000313" key="3">
    <source>
        <dbReference type="Proteomes" id="UP000789342"/>
    </source>
</evidence>
<reference evidence="2" key="1">
    <citation type="submission" date="2021-06" db="EMBL/GenBank/DDBJ databases">
        <authorList>
            <person name="Kallberg Y."/>
            <person name="Tangrot J."/>
            <person name="Rosling A."/>
        </authorList>
    </citation>
    <scope>NUCLEOTIDE SEQUENCE</scope>
    <source>
        <strain evidence="2">CL551</strain>
    </source>
</reference>
<dbReference type="SUPFAM" id="SSF47072">
    <property type="entry name" value="Cysteine alpha-hairpin motif"/>
    <property type="match status" value="1"/>
</dbReference>
<dbReference type="OrthoDB" id="2581252at2759"/>
<accession>A0A9N8YYF5</accession>
<evidence type="ECO:0000313" key="2">
    <source>
        <dbReference type="EMBL" id="CAG8460761.1"/>
    </source>
</evidence>
<keyword evidence="3" id="KW-1185">Reference proteome</keyword>
<protein>
    <submittedName>
        <fullName evidence="2">17370_t:CDS:1</fullName>
    </submittedName>
</protein>
<comment type="caution">
    <text evidence="2">The sequence shown here is derived from an EMBL/GenBank/DDBJ whole genome shotgun (WGS) entry which is preliminary data.</text>
</comment>
<dbReference type="GO" id="GO:0005758">
    <property type="term" value="C:mitochondrial intermembrane space"/>
    <property type="evidence" value="ECO:0007669"/>
    <property type="project" value="TreeGrafter"/>
</dbReference>
<dbReference type="InterPro" id="IPR031731">
    <property type="entry name" value="CX9C"/>
</dbReference>
<dbReference type="Gene3D" id="1.10.287.2900">
    <property type="match status" value="2"/>
</dbReference>
<sequence length="188" mass="20840">MDLLIVVSHSELLKPCSPNTKSKNLMGFGSYLRQNQVLFMLMSVGTATISTSAGRRIHAAAFIPSKKIGELPFTMNATLLQVIKYCGEKLEAYQRCVENHPSYWQSACLEQKRELTKCSEENVPEIKMVKERCNNAIIAFDECLARNESDPEVCRDKLKALYECTEANAGLSVGNNVGGSGKKDNSIQ</sequence>
<dbReference type="InterPro" id="IPR009069">
    <property type="entry name" value="Cys_alpha_HP_mot_SF"/>
</dbReference>
<evidence type="ECO:0000259" key="1">
    <source>
        <dbReference type="Pfam" id="PF16860"/>
    </source>
</evidence>
<proteinExistence type="predicted"/>
<dbReference type="Proteomes" id="UP000789342">
    <property type="component" value="Unassembled WGS sequence"/>
</dbReference>
<gene>
    <name evidence="2" type="ORF">AMORRO_LOCUS1385</name>
</gene>
<dbReference type="PANTHER" id="PTHR47106">
    <property type="entry name" value="COILED-COIL-HELIX-COILED-COIL-HELIX DOMAIN-CONTAINING PROTEIN 5"/>
    <property type="match status" value="1"/>
</dbReference>